<dbReference type="Proteomes" id="UP000694580">
    <property type="component" value="Chromosome 12"/>
</dbReference>
<sequence length="351" mass="37574">MICFLLVQEVGSIIGKVCVSVPTIFYFNCPQLVIHEYAVFLVLLVQKGESVKKMREESGARINISEGNCPERIITLAGPTTAIFKAFSMIIDKLEEDISSSMTNSTATSKPPVTLRIVVPASQCGSLIGKGGCKIKEIRESTGAQVQVAGDMLPNSTERAITIAGTPQSIIECVKQICVVMLESPPKGVTIPYRPKPSGSPVIFAGGQAYAVQGQHAIPQPDLTKLHQLAMQQNPFPLAPSNQGFTGMDASAQTGSHEMTIPNDLIGCIIGRQGAKINEIRQMSGAQIKIANPVEGSTDRQVTITGSPASISLAEYLINARNNYLHGPCKVRTHVVCLKVSCSAVCNKNHF</sequence>
<evidence type="ECO:0000256" key="2">
    <source>
        <dbReference type="ARBA" id="ARBA00022490"/>
    </source>
</evidence>
<reference evidence="8" key="2">
    <citation type="submission" date="2025-08" db="UniProtKB">
        <authorList>
            <consortium name="Ensembl"/>
        </authorList>
    </citation>
    <scope>IDENTIFICATION</scope>
</reference>
<evidence type="ECO:0000259" key="7">
    <source>
        <dbReference type="SMART" id="SM00322"/>
    </source>
</evidence>
<dbReference type="Gene3D" id="3.30.1370.10">
    <property type="entry name" value="K Homology domain, type 1"/>
    <property type="match status" value="3"/>
</dbReference>
<dbReference type="PANTHER" id="PTHR10288">
    <property type="entry name" value="KH DOMAIN CONTAINING RNA BINDING PROTEIN"/>
    <property type="match status" value="1"/>
</dbReference>
<dbReference type="GO" id="GO:0003677">
    <property type="term" value="F:DNA binding"/>
    <property type="evidence" value="ECO:0007669"/>
    <property type="project" value="UniProtKB-KW"/>
</dbReference>
<dbReference type="FunFam" id="3.30.1370.10:FF:000002">
    <property type="entry name" value="poly(RC)-binding protein 2 isoform X1"/>
    <property type="match status" value="1"/>
</dbReference>
<evidence type="ECO:0000313" key="8">
    <source>
        <dbReference type="Ensembl" id="ENSDCDP00010061166.1"/>
    </source>
</evidence>
<dbReference type="SMART" id="SM00322">
    <property type="entry name" value="KH"/>
    <property type="match status" value="3"/>
</dbReference>
<feature type="domain" description="K Homology" evidence="7">
    <location>
        <begin position="253"/>
        <end position="323"/>
    </location>
</feature>
<keyword evidence="5" id="KW-0238">DNA-binding</keyword>
<organism evidence="8 9">
    <name type="scientific">Denticeps clupeoides</name>
    <name type="common">denticle herring</name>
    <dbReference type="NCBI Taxonomy" id="299321"/>
    <lineage>
        <taxon>Eukaryota</taxon>
        <taxon>Metazoa</taxon>
        <taxon>Chordata</taxon>
        <taxon>Craniata</taxon>
        <taxon>Vertebrata</taxon>
        <taxon>Euteleostomi</taxon>
        <taxon>Actinopterygii</taxon>
        <taxon>Neopterygii</taxon>
        <taxon>Teleostei</taxon>
        <taxon>Clupei</taxon>
        <taxon>Clupeiformes</taxon>
        <taxon>Denticipitoidei</taxon>
        <taxon>Denticipitidae</taxon>
        <taxon>Denticeps</taxon>
    </lineage>
</organism>
<protein>
    <recommendedName>
        <fullName evidence="7">K Homology domain-containing protein</fullName>
    </recommendedName>
</protein>
<keyword evidence="3" id="KW-0677">Repeat</keyword>
<dbReference type="Pfam" id="PF00013">
    <property type="entry name" value="KH_1"/>
    <property type="match status" value="3"/>
</dbReference>
<keyword evidence="9" id="KW-1185">Reference proteome</keyword>
<dbReference type="GO" id="GO:0003723">
    <property type="term" value="F:RNA binding"/>
    <property type="evidence" value="ECO:0007669"/>
    <property type="project" value="UniProtKB-UniRule"/>
</dbReference>
<evidence type="ECO:0000313" key="9">
    <source>
        <dbReference type="Proteomes" id="UP000694580"/>
    </source>
</evidence>
<evidence type="ECO:0000256" key="6">
    <source>
        <dbReference type="PROSITE-ProRule" id="PRU00117"/>
    </source>
</evidence>
<comment type="subcellular location">
    <subcellularLocation>
        <location evidence="1">Cytoplasm</location>
    </subcellularLocation>
</comment>
<evidence type="ECO:0000256" key="5">
    <source>
        <dbReference type="ARBA" id="ARBA00023125"/>
    </source>
</evidence>
<reference evidence="8" key="3">
    <citation type="submission" date="2025-09" db="UniProtKB">
        <authorList>
            <consortium name="Ensembl"/>
        </authorList>
    </citation>
    <scope>IDENTIFICATION</scope>
</reference>
<feature type="domain" description="K Homology" evidence="7">
    <location>
        <begin position="31"/>
        <end position="95"/>
    </location>
</feature>
<name>A0AAY4EV88_9TELE</name>
<dbReference type="FunFam" id="3.30.1370.10:FF:000005">
    <property type="entry name" value="poly(RC)-binding protein 2 isoform X1"/>
    <property type="match status" value="1"/>
</dbReference>
<dbReference type="Ensembl" id="ENSDCDT00010071927.1">
    <property type="protein sequence ID" value="ENSDCDP00010061166.1"/>
    <property type="gene ID" value="ENSDCDG00010033811.1"/>
</dbReference>
<gene>
    <name evidence="8" type="primary">pcbp2</name>
</gene>
<dbReference type="PROSITE" id="PS50084">
    <property type="entry name" value="KH_TYPE_1"/>
    <property type="match status" value="3"/>
</dbReference>
<dbReference type="CDD" id="cd22521">
    <property type="entry name" value="KH-I_PCBP1_2_rpt3"/>
    <property type="match status" value="1"/>
</dbReference>
<proteinExistence type="predicted"/>
<dbReference type="GeneTree" id="ENSGT00940000154129"/>
<keyword evidence="4 6" id="KW-0694">RNA-binding</keyword>
<dbReference type="GO" id="GO:0005737">
    <property type="term" value="C:cytoplasm"/>
    <property type="evidence" value="ECO:0007669"/>
    <property type="project" value="UniProtKB-SubCell"/>
</dbReference>
<dbReference type="SUPFAM" id="SSF54791">
    <property type="entry name" value="Eukaryotic type KH-domain (KH-domain type I)"/>
    <property type="match status" value="3"/>
</dbReference>
<evidence type="ECO:0000256" key="1">
    <source>
        <dbReference type="ARBA" id="ARBA00004496"/>
    </source>
</evidence>
<dbReference type="InterPro" id="IPR036612">
    <property type="entry name" value="KH_dom_type_1_sf"/>
</dbReference>
<feature type="domain" description="K Homology" evidence="7">
    <location>
        <begin position="111"/>
        <end position="182"/>
    </location>
</feature>
<dbReference type="InterPro" id="IPR004087">
    <property type="entry name" value="KH_dom"/>
</dbReference>
<keyword evidence="2" id="KW-0963">Cytoplasm</keyword>
<dbReference type="InterPro" id="IPR004088">
    <property type="entry name" value="KH_dom_type_1"/>
</dbReference>
<accession>A0AAY4EV88</accession>
<evidence type="ECO:0000256" key="3">
    <source>
        <dbReference type="ARBA" id="ARBA00022737"/>
    </source>
</evidence>
<reference evidence="8 9" key="1">
    <citation type="submission" date="2020-06" db="EMBL/GenBank/DDBJ databases">
        <authorList>
            <consortium name="Wellcome Sanger Institute Data Sharing"/>
        </authorList>
    </citation>
    <scope>NUCLEOTIDE SEQUENCE [LARGE SCALE GENOMIC DNA]</scope>
</reference>
<dbReference type="AlphaFoldDB" id="A0AAY4EV88"/>
<evidence type="ECO:0000256" key="4">
    <source>
        <dbReference type="ARBA" id="ARBA00022884"/>
    </source>
</evidence>